<dbReference type="OrthoDB" id="5373216at2"/>
<comment type="caution">
    <text evidence="2">The sequence shown here is derived from an EMBL/GenBank/DDBJ whole genome shotgun (WGS) entry which is preliminary data.</text>
</comment>
<organism evidence="2 3">
    <name type="scientific">Helicobacter equorum</name>
    <dbReference type="NCBI Taxonomy" id="361872"/>
    <lineage>
        <taxon>Bacteria</taxon>
        <taxon>Pseudomonadati</taxon>
        <taxon>Campylobacterota</taxon>
        <taxon>Epsilonproteobacteria</taxon>
        <taxon>Campylobacterales</taxon>
        <taxon>Helicobacteraceae</taxon>
        <taxon>Helicobacter</taxon>
    </lineage>
</organism>
<reference evidence="2 3" key="1">
    <citation type="submission" date="2018-04" db="EMBL/GenBank/DDBJ databases">
        <title>Novel Campyloabacter and Helicobacter Species and Strains.</title>
        <authorList>
            <person name="Mannion A.J."/>
            <person name="Shen Z."/>
            <person name="Fox J.G."/>
        </authorList>
    </citation>
    <scope>NUCLEOTIDE SEQUENCE [LARGE SCALE GENOMIC DNA]</scope>
    <source>
        <strain evidence="2 3">MIT 12-6600</strain>
    </source>
</reference>
<evidence type="ECO:0000256" key="1">
    <source>
        <dbReference type="SAM" id="Coils"/>
    </source>
</evidence>
<dbReference type="Proteomes" id="UP000256514">
    <property type="component" value="Unassembled WGS sequence"/>
</dbReference>
<proteinExistence type="predicted"/>
<protein>
    <recommendedName>
        <fullName evidence="4">Septum formation initiator</fullName>
    </recommendedName>
</protein>
<feature type="coiled-coil region" evidence="1">
    <location>
        <begin position="26"/>
        <end position="53"/>
    </location>
</feature>
<evidence type="ECO:0000313" key="2">
    <source>
        <dbReference type="EMBL" id="RDU68109.1"/>
    </source>
</evidence>
<accession>A0A3D8IS63</accession>
<sequence>MIAAVLVALLTYSAFLLFGNASLYTLLSLRKQQEKLLQEVDLLQKQNAKIQKDIFELKGLEPK</sequence>
<gene>
    <name evidence="2" type="ORF">CQA54_03680</name>
</gene>
<evidence type="ECO:0008006" key="4">
    <source>
        <dbReference type="Google" id="ProtNLM"/>
    </source>
</evidence>
<evidence type="ECO:0000313" key="3">
    <source>
        <dbReference type="Proteomes" id="UP000256514"/>
    </source>
</evidence>
<dbReference type="EMBL" id="NXLT01000002">
    <property type="protein sequence ID" value="RDU68109.1"/>
    <property type="molecule type" value="Genomic_DNA"/>
</dbReference>
<name>A0A3D8IS63_9HELI</name>
<keyword evidence="1" id="KW-0175">Coiled coil</keyword>
<keyword evidence="3" id="KW-1185">Reference proteome</keyword>
<dbReference type="AlphaFoldDB" id="A0A3D8IS63"/>